<reference evidence="2" key="1">
    <citation type="submission" date="2015-06" db="EMBL/GenBank/DDBJ databases">
        <authorList>
            <person name="Bertelli C."/>
        </authorList>
    </citation>
    <scope>NUCLEOTIDE SEQUENCE [LARGE SCALE GENOMIC DNA]</scope>
    <source>
        <strain evidence="2">CRIB-30</strain>
    </source>
</reference>
<accession>A0A0H5DNZ2</accession>
<keyword evidence="2" id="KW-1185">Reference proteome</keyword>
<evidence type="ECO:0000313" key="2">
    <source>
        <dbReference type="Proteomes" id="UP000220251"/>
    </source>
</evidence>
<sequence length="122" mass="13705">MFGRWVVFFIACAGAFVAQQSLEAKISQHSQAHIKQRHWFKASSGPNTSHFNKSMTMKKLDSIATKTIKQGSVRPSSHGQGRKTHQYRFNKPIGTDTKGQKAYALRVVTDKNNNVITAFPVR</sequence>
<dbReference type="OrthoDB" id="976756at2"/>
<dbReference type="AlphaFoldDB" id="A0A0H5DNZ2"/>
<protein>
    <submittedName>
        <fullName evidence="1">Uncharacterized protein</fullName>
    </submittedName>
</protein>
<dbReference type="Proteomes" id="UP000220251">
    <property type="component" value="Unassembled WGS sequence"/>
</dbReference>
<organism evidence="1 2">
    <name type="scientific">Estrella lausannensis</name>
    <dbReference type="NCBI Taxonomy" id="483423"/>
    <lineage>
        <taxon>Bacteria</taxon>
        <taxon>Pseudomonadati</taxon>
        <taxon>Chlamydiota</taxon>
        <taxon>Chlamydiia</taxon>
        <taxon>Parachlamydiales</taxon>
        <taxon>Candidatus Criblamydiaceae</taxon>
        <taxon>Estrella</taxon>
    </lineage>
</organism>
<name>A0A0H5DNZ2_9BACT</name>
<gene>
    <name evidence="1" type="ORF">ELAC_0817</name>
</gene>
<dbReference type="EMBL" id="CWGJ01000011">
    <property type="protein sequence ID" value="CRX38166.1"/>
    <property type="molecule type" value="Genomic_DNA"/>
</dbReference>
<dbReference type="RefSeq" id="WP_098038015.1">
    <property type="nucleotide sequence ID" value="NZ_CWGJ01000011.1"/>
</dbReference>
<proteinExistence type="predicted"/>
<evidence type="ECO:0000313" key="1">
    <source>
        <dbReference type="EMBL" id="CRX38166.1"/>
    </source>
</evidence>